<dbReference type="AlphaFoldDB" id="A0A9Q3DW98"/>
<proteinExistence type="predicted"/>
<accession>A0A9Q3DW98</accession>
<dbReference type="Proteomes" id="UP000765509">
    <property type="component" value="Unassembled WGS sequence"/>
</dbReference>
<evidence type="ECO:0000256" key="1">
    <source>
        <dbReference type="SAM" id="MobiDB-lite"/>
    </source>
</evidence>
<evidence type="ECO:0000313" key="2">
    <source>
        <dbReference type="EMBL" id="MBW0510419.1"/>
    </source>
</evidence>
<sequence>MVSKSFAFQNHHQPPPQHQYSNQMHHYIPLKADSTIKPHDQSNLLQASFNFLKLSSLLFNNQIKIKMIHYPQNHLNQASSKLLFPLLYLVFTS</sequence>
<gene>
    <name evidence="2" type="ORF">O181_050134</name>
</gene>
<reference evidence="2" key="1">
    <citation type="submission" date="2021-03" db="EMBL/GenBank/DDBJ databases">
        <title>Draft genome sequence of rust myrtle Austropuccinia psidii MF-1, a brazilian biotype.</title>
        <authorList>
            <person name="Quecine M.C."/>
            <person name="Pachon D.M.R."/>
            <person name="Bonatelli M.L."/>
            <person name="Correr F.H."/>
            <person name="Franceschini L.M."/>
            <person name="Leite T.F."/>
            <person name="Margarido G.R.A."/>
            <person name="Almeida C.A."/>
            <person name="Ferrarezi J.A."/>
            <person name="Labate C.A."/>
        </authorList>
    </citation>
    <scope>NUCLEOTIDE SEQUENCE</scope>
    <source>
        <strain evidence="2">MF-1</strain>
    </source>
</reference>
<name>A0A9Q3DW98_9BASI</name>
<comment type="caution">
    <text evidence="2">The sequence shown here is derived from an EMBL/GenBank/DDBJ whole genome shotgun (WGS) entry which is preliminary data.</text>
</comment>
<feature type="region of interest" description="Disordered" evidence="1">
    <location>
        <begin position="1"/>
        <end position="21"/>
    </location>
</feature>
<evidence type="ECO:0000313" key="3">
    <source>
        <dbReference type="Proteomes" id="UP000765509"/>
    </source>
</evidence>
<keyword evidence="3" id="KW-1185">Reference proteome</keyword>
<organism evidence="2 3">
    <name type="scientific">Austropuccinia psidii MF-1</name>
    <dbReference type="NCBI Taxonomy" id="1389203"/>
    <lineage>
        <taxon>Eukaryota</taxon>
        <taxon>Fungi</taxon>
        <taxon>Dikarya</taxon>
        <taxon>Basidiomycota</taxon>
        <taxon>Pucciniomycotina</taxon>
        <taxon>Pucciniomycetes</taxon>
        <taxon>Pucciniales</taxon>
        <taxon>Sphaerophragmiaceae</taxon>
        <taxon>Austropuccinia</taxon>
    </lineage>
</organism>
<dbReference type="EMBL" id="AVOT02021545">
    <property type="protein sequence ID" value="MBW0510419.1"/>
    <property type="molecule type" value="Genomic_DNA"/>
</dbReference>
<feature type="compositionally biased region" description="Polar residues" evidence="1">
    <location>
        <begin position="1"/>
        <end position="10"/>
    </location>
</feature>
<protein>
    <submittedName>
        <fullName evidence="2">Uncharacterized protein</fullName>
    </submittedName>
</protein>